<evidence type="ECO:0000313" key="2">
    <source>
        <dbReference type="EMBL" id="KAJ8983759.1"/>
    </source>
</evidence>
<sequence length="84" mass="9607">MLLSSIRDKFWPIGGRNLAKKGGTQLEYISELQSRVKWKYTQDKLKEGMLVLVKDKNTHSLCWRLGRVTIVHRGPDGIARVATI</sequence>
<dbReference type="Proteomes" id="UP001162164">
    <property type="component" value="Unassembled WGS sequence"/>
</dbReference>
<organism evidence="2 3">
    <name type="scientific">Molorchus minor</name>
    <dbReference type="NCBI Taxonomy" id="1323400"/>
    <lineage>
        <taxon>Eukaryota</taxon>
        <taxon>Metazoa</taxon>
        <taxon>Ecdysozoa</taxon>
        <taxon>Arthropoda</taxon>
        <taxon>Hexapoda</taxon>
        <taxon>Insecta</taxon>
        <taxon>Pterygota</taxon>
        <taxon>Neoptera</taxon>
        <taxon>Endopterygota</taxon>
        <taxon>Coleoptera</taxon>
        <taxon>Polyphaga</taxon>
        <taxon>Cucujiformia</taxon>
        <taxon>Chrysomeloidea</taxon>
        <taxon>Cerambycidae</taxon>
        <taxon>Lamiinae</taxon>
        <taxon>Monochamini</taxon>
        <taxon>Molorchus</taxon>
    </lineage>
</organism>
<dbReference type="EMBL" id="JAPWTJ010000063">
    <property type="protein sequence ID" value="KAJ8983759.1"/>
    <property type="molecule type" value="Genomic_DNA"/>
</dbReference>
<keyword evidence="3" id="KW-1185">Reference proteome</keyword>
<name>A0ABQ9K0S3_9CUCU</name>
<comment type="caution">
    <text evidence="2">The sequence shown here is derived from an EMBL/GenBank/DDBJ whole genome shotgun (WGS) entry which is preliminary data.</text>
</comment>
<accession>A0ABQ9K0S3</accession>
<evidence type="ECO:0000259" key="1">
    <source>
        <dbReference type="Pfam" id="PF18701"/>
    </source>
</evidence>
<dbReference type="Pfam" id="PF18701">
    <property type="entry name" value="DUF5641"/>
    <property type="match status" value="1"/>
</dbReference>
<evidence type="ECO:0000313" key="3">
    <source>
        <dbReference type="Proteomes" id="UP001162164"/>
    </source>
</evidence>
<reference evidence="2" key="1">
    <citation type="journal article" date="2023" name="Insect Mol. Biol.">
        <title>Genome sequencing provides insights into the evolution of gene families encoding plant cell wall-degrading enzymes in longhorned beetles.</title>
        <authorList>
            <person name="Shin N.R."/>
            <person name="Okamura Y."/>
            <person name="Kirsch R."/>
            <person name="Pauchet Y."/>
        </authorList>
    </citation>
    <scope>NUCLEOTIDE SEQUENCE</scope>
    <source>
        <strain evidence="2">MMC_N1</strain>
    </source>
</reference>
<protein>
    <recommendedName>
        <fullName evidence="1">DUF5641 domain-containing protein</fullName>
    </recommendedName>
</protein>
<gene>
    <name evidence="2" type="ORF">NQ317_017862</name>
</gene>
<proteinExistence type="predicted"/>
<feature type="domain" description="DUF5641" evidence="1">
    <location>
        <begin position="26"/>
        <end position="84"/>
    </location>
</feature>
<dbReference type="InterPro" id="IPR040676">
    <property type="entry name" value="DUF5641"/>
</dbReference>